<gene>
    <name evidence="1" type="ORF">BJ085DRAFT_34689</name>
</gene>
<reference evidence="2" key="1">
    <citation type="journal article" date="2018" name="Nat. Microbiol.">
        <title>Leveraging single-cell genomics to expand the fungal tree of life.</title>
        <authorList>
            <person name="Ahrendt S.R."/>
            <person name="Quandt C.A."/>
            <person name="Ciobanu D."/>
            <person name="Clum A."/>
            <person name="Salamov A."/>
            <person name="Andreopoulos B."/>
            <person name="Cheng J.F."/>
            <person name="Woyke T."/>
            <person name="Pelin A."/>
            <person name="Henrissat B."/>
            <person name="Reynolds N.K."/>
            <person name="Benny G.L."/>
            <person name="Smith M.E."/>
            <person name="James T.Y."/>
            <person name="Grigoriev I.V."/>
        </authorList>
    </citation>
    <scope>NUCLEOTIDE SEQUENCE [LARGE SCALE GENOMIC DNA]</scope>
    <source>
        <strain evidence="2">RSA 468</strain>
    </source>
</reference>
<evidence type="ECO:0000313" key="2">
    <source>
        <dbReference type="Proteomes" id="UP000268162"/>
    </source>
</evidence>
<sequence length="63" mass="7209">MHLRSVYLCLTTKVSWEAPVKLTNAAYRDLKRLYKTLLEPQLSYPVFAPVRTHILTTDASALC</sequence>
<dbReference type="AlphaFoldDB" id="A0A4P9ZLM2"/>
<accession>A0A4P9ZLM2</accession>
<keyword evidence="2" id="KW-1185">Reference proteome</keyword>
<proteinExistence type="predicted"/>
<protein>
    <recommendedName>
        <fullName evidence="3">Reverse transcriptase/retrotransposon-derived protein RNase H-like domain-containing protein</fullName>
    </recommendedName>
</protein>
<name>A0A4P9ZLM2_9FUNG</name>
<organism evidence="1 2">
    <name type="scientific">Dimargaris cristalligena</name>
    <dbReference type="NCBI Taxonomy" id="215637"/>
    <lineage>
        <taxon>Eukaryota</taxon>
        <taxon>Fungi</taxon>
        <taxon>Fungi incertae sedis</taxon>
        <taxon>Zoopagomycota</taxon>
        <taxon>Kickxellomycotina</taxon>
        <taxon>Dimargaritomycetes</taxon>
        <taxon>Dimargaritales</taxon>
        <taxon>Dimargaritaceae</taxon>
        <taxon>Dimargaris</taxon>
    </lineage>
</organism>
<evidence type="ECO:0000313" key="1">
    <source>
        <dbReference type="EMBL" id="RKP33110.1"/>
    </source>
</evidence>
<dbReference type="Proteomes" id="UP000268162">
    <property type="component" value="Unassembled WGS sequence"/>
</dbReference>
<dbReference type="EMBL" id="ML004399">
    <property type="protein sequence ID" value="RKP33110.1"/>
    <property type="molecule type" value="Genomic_DNA"/>
</dbReference>
<evidence type="ECO:0008006" key="3">
    <source>
        <dbReference type="Google" id="ProtNLM"/>
    </source>
</evidence>